<dbReference type="PIRSF" id="PIRSF000040">
    <property type="entry name" value="MMOH_comp"/>
    <property type="match status" value="1"/>
</dbReference>
<dbReference type="InterPro" id="IPR012078">
    <property type="entry name" value="MP_mOase_hydro"/>
</dbReference>
<accession>A0ABX1GK44</accession>
<sequence>MAALPKGRSGGNKKTGFSYIVPAKRRATQYEEITLHTQWDPKNFAQAGWFNLDKNGNPPWREDSTRLKATDWWAYRDPHAEWFRPFVKRQADIGRSIEQSIAGAKRAGNFANFDAEWVDFLSKHYAAYRFAEYGLFLALCQAQREAGSDVVAQPIIFQSVEKDRHAQDITLYGMVLEAEIPGFSDSAAKDIWMNAPEWQGLRKIVEYLLACRDWAEIYLVVNFLIEPLVSTLLCRELIQRNAPLHGDAITPTIAQAAEADRANKRDSSKAFIQMVLDQHPDNRVIFSEWAEKWLPLAISAAQDLIPLFSLLKHQTLSGQAAYDNVYREFCDYLAELGIEEVLEKAA</sequence>
<keyword evidence="4" id="KW-1185">Reference proteome</keyword>
<organism evidence="3 4">
    <name type="scientific">Spongiibacter thalassae</name>
    <dbReference type="NCBI Taxonomy" id="2721624"/>
    <lineage>
        <taxon>Bacteria</taxon>
        <taxon>Pseudomonadati</taxon>
        <taxon>Pseudomonadota</taxon>
        <taxon>Gammaproteobacteria</taxon>
        <taxon>Cellvibrionales</taxon>
        <taxon>Spongiibacteraceae</taxon>
        <taxon>Spongiibacter</taxon>
    </lineage>
</organism>
<dbReference type="InterPro" id="IPR003430">
    <property type="entry name" value="Phenol_Hydrox"/>
</dbReference>
<dbReference type="SUPFAM" id="SSF47240">
    <property type="entry name" value="Ferritin-like"/>
    <property type="match status" value="1"/>
</dbReference>
<name>A0ABX1GK44_9GAMM</name>
<evidence type="ECO:0000256" key="2">
    <source>
        <dbReference type="ARBA" id="ARBA00023033"/>
    </source>
</evidence>
<protein>
    <recommendedName>
        <fullName evidence="5">Propane 2-monooxygenase</fullName>
    </recommendedName>
</protein>
<proteinExistence type="predicted"/>
<gene>
    <name evidence="3" type="ORF">HCU74_17860</name>
</gene>
<keyword evidence="2" id="KW-0503">Monooxygenase</keyword>
<dbReference type="InterPro" id="IPR012348">
    <property type="entry name" value="RNR-like"/>
</dbReference>
<dbReference type="InterPro" id="IPR009078">
    <property type="entry name" value="Ferritin-like_SF"/>
</dbReference>
<comment type="caution">
    <text evidence="3">The sequence shown here is derived from an EMBL/GenBank/DDBJ whole genome shotgun (WGS) entry which is preliminary data.</text>
</comment>
<evidence type="ECO:0000313" key="4">
    <source>
        <dbReference type="Proteomes" id="UP000765845"/>
    </source>
</evidence>
<evidence type="ECO:0000256" key="1">
    <source>
        <dbReference type="ARBA" id="ARBA00023002"/>
    </source>
</evidence>
<keyword evidence="1" id="KW-0560">Oxidoreductase</keyword>
<dbReference type="EMBL" id="JAAWWK010000007">
    <property type="protein sequence ID" value="NKI19276.1"/>
    <property type="molecule type" value="Genomic_DNA"/>
</dbReference>
<evidence type="ECO:0000313" key="3">
    <source>
        <dbReference type="EMBL" id="NKI19276.1"/>
    </source>
</evidence>
<reference evidence="3 4" key="1">
    <citation type="submission" date="2020-04" db="EMBL/GenBank/DDBJ databases">
        <authorList>
            <person name="Yoon J."/>
        </authorList>
    </citation>
    <scope>NUCLEOTIDE SEQUENCE [LARGE SCALE GENOMIC DNA]</scope>
    <source>
        <strain evidence="3 4">KMU-166</strain>
    </source>
</reference>
<dbReference type="Gene3D" id="1.10.620.20">
    <property type="entry name" value="Ribonucleotide Reductase, subunit A"/>
    <property type="match status" value="1"/>
</dbReference>
<dbReference type="Proteomes" id="UP000765845">
    <property type="component" value="Unassembled WGS sequence"/>
</dbReference>
<dbReference type="Pfam" id="PF02332">
    <property type="entry name" value="Phenol_Hydrox"/>
    <property type="match status" value="1"/>
</dbReference>
<dbReference type="RefSeq" id="WP_168451798.1">
    <property type="nucleotide sequence ID" value="NZ_JAAWWK010000007.1"/>
</dbReference>
<evidence type="ECO:0008006" key="5">
    <source>
        <dbReference type="Google" id="ProtNLM"/>
    </source>
</evidence>